<dbReference type="PROSITE" id="PS51194">
    <property type="entry name" value="HELICASE_CTER"/>
    <property type="match status" value="1"/>
</dbReference>
<feature type="domain" description="Helicase ATP-binding" evidence="16">
    <location>
        <begin position="283"/>
        <end position="447"/>
    </location>
</feature>
<dbReference type="GO" id="GO:0006281">
    <property type="term" value="P:DNA repair"/>
    <property type="evidence" value="ECO:0007669"/>
    <property type="project" value="UniProtKB-UniRule"/>
</dbReference>
<dbReference type="PANTHER" id="PTHR47964">
    <property type="entry name" value="ATP-DEPENDENT DNA HELICASE HOMOLOG RECG, CHLOROPLASTIC"/>
    <property type="match status" value="1"/>
</dbReference>
<evidence type="ECO:0000256" key="1">
    <source>
        <dbReference type="ARBA" id="ARBA00007504"/>
    </source>
</evidence>
<dbReference type="InterPro" id="IPR012340">
    <property type="entry name" value="NA-bd_OB-fold"/>
</dbReference>
<dbReference type="InterPro" id="IPR014001">
    <property type="entry name" value="Helicase_ATP-bd"/>
</dbReference>
<dbReference type="Pfam" id="PF00271">
    <property type="entry name" value="Helicase_C"/>
    <property type="match status" value="1"/>
</dbReference>
<dbReference type="NCBIfam" id="NF008166">
    <property type="entry name" value="PRK10917.1-4"/>
    <property type="match status" value="1"/>
</dbReference>
<dbReference type="Pfam" id="PF19833">
    <property type="entry name" value="RecG_dom3_C"/>
    <property type="match status" value="1"/>
</dbReference>
<dbReference type="PROSITE" id="PS51192">
    <property type="entry name" value="HELICASE_ATP_BIND_1"/>
    <property type="match status" value="1"/>
</dbReference>
<dbReference type="InterPro" id="IPR033454">
    <property type="entry name" value="RecG_wedge"/>
</dbReference>
<keyword evidence="3 15" id="KW-0547">Nucleotide-binding</keyword>
<evidence type="ECO:0000256" key="5">
    <source>
        <dbReference type="ARBA" id="ARBA00022801"/>
    </source>
</evidence>
<dbReference type="InterPro" id="IPR027417">
    <property type="entry name" value="P-loop_NTPase"/>
</dbReference>
<dbReference type="GO" id="GO:0016887">
    <property type="term" value="F:ATP hydrolysis activity"/>
    <property type="evidence" value="ECO:0007669"/>
    <property type="project" value="RHEA"/>
</dbReference>
<dbReference type="InterPro" id="IPR047112">
    <property type="entry name" value="RecG/Mfd"/>
</dbReference>
<accession>A0A411MBY7</accession>
<dbReference type="OrthoDB" id="9804325at2"/>
<keyword evidence="6 15" id="KW-0347">Helicase</keyword>
<dbReference type="EMBL" id="CP035952">
    <property type="protein sequence ID" value="QBF24324.1"/>
    <property type="molecule type" value="Genomic_DNA"/>
</dbReference>
<dbReference type="Gene3D" id="2.40.50.140">
    <property type="entry name" value="Nucleic acid-binding proteins"/>
    <property type="match status" value="1"/>
</dbReference>
<keyword evidence="7 15" id="KW-0067">ATP-binding</keyword>
<dbReference type="GO" id="GO:0003677">
    <property type="term" value="F:DNA binding"/>
    <property type="evidence" value="ECO:0007669"/>
    <property type="project" value="UniProtKB-KW"/>
</dbReference>
<evidence type="ECO:0000259" key="17">
    <source>
        <dbReference type="PROSITE" id="PS51194"/>
    </source>
</evidence>
<gene>
    <name evidence="18" type="primary">recG</name>
    <name evidence="18" type="ORF">EXN22_01005</name>
</gene>
<dbReference type="Pfam" id="PF00270">
    <property type="entry name" value="DEAD"/>
    <property type="match status" value="1"/>
</dbReference>
<evidence type="ECO:0000259" key="16">
    <source>
        <dbReference type="PROSITE" id="PS51192"/>
    </source>
</evidence>
<evidence type="ECO:0000256" key="10">
    <source>
        <dbReference type="ARBA" id="ARBA00023204"/>
    </source>
</evidence>
<evidence type="ECO:0000256" key="13">
    <source>
        <dbReference type="ARBA" id="ARBA00034808"/>
    </source>
</evidence>
<evidence type="ECO:0000313" key="19">
    <source>
        <dbReference type="Proteomes" id="UP000291130"/>
    </source>
</evidence>
<evidence type="ECO:0000256" key="8">
    <source>
        <dbReference type="ARBA" id="ARBA00023125"/>
    </source>
</evidence>
<dbReference type="NCBIfam" id="NF008168">
    <property type="entry name" value="PRK10917.2-2"/>
    <property type="match status" value="1"/>
</dbReference>
<name>A0A411MBY7_9PSED</name>
<dbReference type="InterPro" id="IPR045562">
    <property type="entry name" value="RecG_dom3_C"/>
</dbReference>
<dbReference type="AlphaFoldDB" id="A0A411MBY7"/>
<evidence type="ECO:0000313" key="18">
    <source>
        <dbReference type="EMBL" id="QBF24324.1"/>
    </source>
</evidence>
<evidence type="ECO:0000256" key="2">
    <source>
        <dbReference type="ARBA" id="ARBA00017846"/>
    </source>
</evidence>
<comment type="similarity">
    <text evidence="1 15">Belongs to the helicase family. RecG subfamily.</text>
</comment>
<dbReference type="GO" id="GO:0006310">
    <property type="term" value="P:DNA recombination"/>
    <property type="evidence" value="ECO:0007669"/>
    <property type="project" value="UniProtKB-UniRule"/>
</dbReference>
<dbReference type="SUPFAM" id="SSF52540">
    <property type="entry name" value="P-loop containing nucleoside triphosphate hydrolases"/>
    <property type="match status" value="1"/>
</dbReference>
<dbReference type="CDD" id="cd04488">
    <property type="entry name" value="RecG_wedge_OBF"/>
    <property type="match status" value="1"/>
</dbReference>
<dbReference type="SMART" id="SM00490">
    <property type="entry name" value="HELICc"/>
    <property type="match status" value="1"/>
</dbReference>
<keyword evidence="5 15" id="KW-0378">Hydrolase</keyword>
<dbReference type="Proteomes" id="UP000291130">
    <property type="component" value="Chromosome"/>
</dbReference>
<dbReference type="GO" id="GO:0043138">
    <property type="term" value="F:3'-5' DNA helicase activity"/>
    <property type="evidence" value="ECO:0007669"/>
    <property type="project" value="UniProtKB-EC"/>
</dbReference>
<dbReference type="InterPro" id="IPR001650">
    <property type="entry name" value="Helicase_C-like"/>
</dbReference>
<evidence type="ECO:0000256" key="3">
    <source>
        <dbReference type="ARBA" id="ARBA00022741"/>
    </source>
</evidence>
<evidence type="ECO:0000256" key="7">
    <source>
        <dbReference type="ARBA" id="ARBA00022840"/>
    </source>
</evidence>
<comment type="catalytic activity">
    <reaction evidence="12 15">
        <text>Couples ATP hydrolysis with the unwinding of duplex DNA by translocating in the 3'-5' direction.</text>
        <dbReference type="EC" id="5.6.2.4"/>
    </reaction>
</comment>
<evidence type="ECO:0000256" key="12">
    <source>
        <dbReference type="ARBA" id="ARBA00034617"/>
    </source>
</evidence>
<dbReference type="EC" id="5.6.2.4" evidence="13 15"/>
<dbReference type="InterPro" id="IPR004609">
    <property type="entry name" value="ATP-dep_DNA_helicase_RecG"/>
</dbReference>
<evidence type="ECO:0000256" key="14">
    <source>
        <dbReference type="ARBA" id="ARBA00048988"/>
    </source>
</evidence>
<dbReference type="SMART" id="SM00487">
    <property type="entry name" value="DEXDc"/>
    <property type="match status" value="1"/>
</dbReference>
<evidence type="ECO:0000256" key="9">
    <source>
        <dbReference type="ARBA" id="ARBA00023172"/>
    </source>
</evidence>
<evidence type="ECO:0000256" key="6">
    <source>
        <dbReference type="ARBA" id="ARBA00022806"/>
    </source>
</evidence>
<dbReference type="NCBIfam" id="NF008163">
    <property type="entry name" value="PRK10917.1-1"/>
    <property type="match status" value="1"/>
</dbReference>
<dbReference type="GO" id="GO:0005524">
    <property type="term" value="F:ATP binding"/>
    <property type="evidence" value="ECO:0007669"/>
    <property type="project" value="UniProtKB-KW"/>
</dbReference>
<comment type="function">
    <text evidence="15">Plays a critical role in recombination and DNA repair. Helps process Holliday junction intermediates to mature products by catalyzing branch migration. Has replication fork regression activity, unwinds stalled or blocked replication forks to make a HJ that can be resolved. Has a DNA unwinding activity characteristic of a DNA helicase with 3'-5' polarity.</text>
</comment>
<evidence type="ECO:0000256" key="15">
    <source>
        <dbReference type="RuleBase" id="RU363016"/>
    </source>
</evidence>
<reference evidence="18 19" key="1">
    <citation type="submission" date="2019-02" db="EMBL/GenBank/DDBJ databases">
        <title>Complete genome sequence of Pseudomonas sp. SNU WT1 isolated from rainbow trout.</title>
        <authorList>
            <person name="Oh W.T."/>
            <person name="Park S.C."/>
        </authorList>
    </citation>
    <scope>NUCLEOTIDE SEQUENCE [LARGE SCALE GENOMIC DNA]</scope>
    <source>
        <strain evidence="18 19">SNU WT1</strain>
    </source>
</reference>
<protein>
    <recommendedName>
        <fullName evidence="2 15">ATP-dependent DNA helicase RecG</fullName>
        <ecNumber evidence="13 15">5.6.2.4</ecNumber>
    </recommendedName>
</protein>
<keyword evidence="4 15" id="KW-0227">DNA damage</keyword>
<sequence>MPQLSQVSVTALKGVGEAMAEKLAKVGLENLQDVLFHLPLRYQDRTRVVPIGALRPGQDAVIEGVVSGTDVVMGKRRSLLVRLGDGSGVLSLRFYHFSNAQKEGLKRGTHLRCYGEARPGASGLEIYHPEYRALTGDEPAPVEQTLTPIYPTTEGLTQQRLRQLCQQSLALLGPRSLPDWLPEELARDYQLAPLDDAIRYLHHPPADADVDELAEGHHWAQHRLAFEELLTHQLSQQRLRESLRAQRAPVLPKASRLPQQYLANLGFAPTGAQQRVGNEIAYDLSQPEPMLRLVQGDVGAGKTVVAALAALQALEAGYQVALMAPTEILAEQHFITFKRWLEPLGIEVAWLAGKLKGKARTSALEQIAAGAPMVVGTHALFQEEVKFNNLALAIIDEQHRFGVQQRLALRQKGVGGQLCPHQLIMTATPIPRTLAMSAYADLDTSILDELPPGRTPVNTLLVADSRRFEVVERVRAACAEGRQTYWVCTLIEESEELTCQAAETTFEELGSALGELRVGLIHGRMKPAEKAAVMAEFKQGNLQLLVATTVIEVGVDVPNASLMIIENPERLGLAQLHQLRGRVGRGSTASHCVLLYHPPLSQIGRERLGIMRETNDGFIIAEKDLELRGPGEMLGTRQTGLLQFKVADLMRDADLLPAVRDAAQALLARWPTHVSPLLERWLRHGQQYGQV</sequence>
<keyword evidence="8" id="KW-0238">DNA-binding</keyword>
<dbReference type="NCBIfam" id="NF008165">
    <property type="entry name" value="PRK10917.1-3"/>
    <property type="match status" value="1"/>
</dbReference>
<proteinExistence type="inferred from homology"/>
<comment type="catalytic activity">
    <reaction evidence="14 15">
        <text>ATP + H2O = ADP + phosphate + H(+)</text>
        <dbReference type="Rhea" id="RHEA:13065"/>
        <dbReference type="ChEBI" id="CHEBI:15377"/>
        <dbReference type="ChEBI" id="CHEBI:15378"/>
        <dbReference type="ChEBI" id="CHEBI:30616"/>
        <dbReference type="ChEBI" id="CHEBI:43474"/>
        <dbReference type="ChEBI" id="CHEBI:456216"/>
        <dbReference type="EC" id="5.6.2.4"/>
    </reaction>
</comment>
<keyword evidence="19" id="KW-1185">Reference proteome</keyword>
<keyword evidence="11" id="KW-0413">Isomerase</keyword>
<dbReference type="InterPro" id="IPR011545">
    <property type="entry name" value="DEAD/DEAH_box_helicase_dom"/>
</dbReference>
<dbReference type="RefSeq" id="WP_130262046.1">
    <property type="nucleotide sequence ID" value="NZ_CP035952.1"/>
</dbReference>
<evidence type="ECO:0000256" key="4">
    <source>
        <dbReference type="ARBA" id="ARBA00022763"/>
    </source>
</evidence>
<feature type="domain" description="Helicase C-terminal" evidence="17">
    <location>
        <begin position="480"/>
        <end position="626"/>
    </location>
</feature>
<dbReference type="Pfam" id="PF17191">
    <property type="entry name" value="RecG_wedge"/>
    <property type="match status" value="1"/>
</dbReference>
<keyword evidence="10 15" id="KW-0234">DNA repair</keyword>
<organism evidence="18 19">
    <name type="scientific">Pseudomonas tructae</name>
    <dbReference type="NCBI Taxonomy" id="2518644"/>
    <lineage>
        <taxon>Bacteria</taxon>
        <taxon>Pseudomonadati</taxon>
        <taxon>Pseudomonadota</taxon>
        <taxon>Gammaproteobacteria</taxon>
        <taxon>Pseudomonadales</taxon>
        <taxon>Pseudomonadaceae</taxon>
        <taxon>Pseudomonas</taxon>
    </lineage>
</organism>
<dbReference type="SUPFAM" id="SSF50249">
    <property type="entry name" value="Nucleic acid-binding proteins"/>
    <property type="match status" value="1"/>
</dbReference>
<evidence type="ECO:0000256" key="11">
    <source>
        <dbReference type="ARBA" id="ARBA00023235"/>
    </source>
</evidence>
<dbReference type="NCBIfam" id="TIGR00643">
    <property type="entry name" value="recG"/>
    <property type="match status" value="1"/>
</dbReference>
<dbReference type="KEGG" id="ptk:EXN22_01005"/>
<dbReference type="FunFam" id="3.40.50.300:FF:000391">
    <property type="entry name" value="ATP-dependent DNA helicase RecG"/>
    <property type="match status" value="1"/>
</dbReference>
<dbReference type="Gene3D" id="3.40.50.300">
    <property type="entry name" value="P-loop containing nucleotide triphosphate hydrolases"/>
    <property type="match status" value="2"/>
</dbReference>
<dbReference type="CDD" id="cd17992">
    <property type="entry name" value="DEXHc_RecG"/>
    <property type="match status" value="1"/>
</dbReference>
<keyword evidence="9 15" id="KW-0233">DNA recombination</keyword>
<dbReference type="PANTHER" id="PTHR47964:SF1">
    <property type="entry name" value="ATP-DEPENDENT DNA HELICASE HOMOLOG RECG, CHLOROPLASTIC"/>
    <property type="match status" value="1"/>
</dbReference>